<evidence type="ECO:0000259" key="4">
    <source>
        <dbReference type="Pfam" id="PF10355"/>
    </source>
</evidence>
<evidence type="ECO:0000256" key="2">
    <source>
        <dbReference type="SAM" id="SignalP"/>
    </source>
</evidence>
<feature type="transmembrane region" description="Helical" evidence="1">
    <location>
        <begin position="406"/>
        <end position="424"/>
    </location>
</feature>
<feature type="domain" description="DUF2427" evidence="3">
    <location>
        <begin position="78"/>
        <end position="183"/>
    </location>
</feature>
<evidence type="ECO:0000313" key="5">
    <source>
        <dbReference type="EMBL" id="EGV62803.1"/>
    </source>
</evidence>
<feature type="signal peptide" evidence="2">
    <location>
        <begin position="1"/>
        <end position="23"/>
    </location>
</feature>
<feature type="transmembrane region" description="Helical" evidence="1">
    <location>
        <begin position="514"/>
        <end position="531"/>
    </location>
</feature>
<dbReference type="InterPro" id="IPR018827">
    <property type="entry name" value="YTP1_C"/>
</dbReference>
<dbReference type="OrthoDB" id="4005299at2759"/>
<keyword evidence="1" id="KW-1133">Transmembrane helix</keyword>
<evidence type="ECO:0008006" key="7">
    <source>
        <dbReference type="Google" id="ProtNLM"/>
    </source>
</evidence>
<dbReference type="PANTHER" id="PTHR31685">
    <property type="entry name" value="INTEGRAL MEMBRANE PROTEIN (AFU_ORTHOLOGUE AFUA_6G12730)-RELATED"/>
    <property type="match status" value="1"/>
</dbReference>
<keyword evidence="1" id="KW-0812">Transmembrane</keyword>
<feature type="transmembrane region" description="Helical" evidence="1">
    <location>
        <begin position="311"/>
        <end position="330"/>
    </location>
</feature>
<dbReference type="eggNOG" id="ENOG502QW3E">
    <property type="taxonomic scope" value="Eukaryota"/>
</dbReference>
<feature type="domain" description="Protein YTP1-like C-terminal" evidence="4">
    <location>
        <begin position="288"/>
        <end position="574"/>
    </location>
</feature>
<keyword evidence="2" id="KW-0732">Signal</keyword>
<evidence type="ECO:0000313" key="6">
    <source>
        <dbReference type="Proteomes" id="UP000000707"/>
    </source>
</evidence>
<protein>
    <recommendedName>
        <fullName evidence="7">Protein YTP1-like C-terminal domain-containing protein</fullName>
    </recommendedName>
</protein>
<dbReference type="EMBL" id="GL996527">
    <property type="protein sequence ID" value="EGV62802.1"/>
    <property type="molecule type" value="Genomic_DNA"/>
</dbReference>
<sequence>MLLHLQFRCLIPIALACASYVAAHGDEESHDMPMPAMVSSSSPSSHQTPVPHVMHHMHGVPILQTNLQPLEKQFWDAYNATSYLSVETGNKSAFFTYLATMGLAFVFATPLIMVMKNVQGVTPGYVTALVANTAVVLVGLFNYKLFMSSVPDLYPGNIFGVFNGIYFVTMIAQCIVAVIAAVHARRTAGASYESIDSDVDSLSSPSPTLYDLSRNQSPSSFELDSYPVNSEPHHDLEANDLTVHLNLLKKRPFPALFAKLNDNPWVVRSGAAATTANSVLAWFNFLFFLVYVPTAIAVFGCFGQGNKVFNLLAHFIKGGVFFILGLVTIARYCGAWSHKGWAWNHKLVRERDLRSRWVRLSPKGLITMEWIESFLVFFYGSTNVFLEHLANPGGEWSAKDLEHASIAFIFIGCGLCGLITEAKLSNWRHQYANFDDNKTVIKASPGFSPNPFPILCIFWTGTLMSQHQQASELSTAIHAQWGSLLAYGTFFRFVTYVMTMVLPRPRDLSKPTQPITEIIAGFCLLAGGVIFMESCDPVILALEWRGYGAMFTLNVCLGLVFLLMAWIMSVFQFKTWLQRRAH</sequence>
<dbReference type="InterPro" id="IPR018825">
    <property type="entry name" value="DUF2427"/>
</dbReference>
<reference evidence="5 6" key="1">
    <citation type="journal article" date="2011" name="Proc. Natl. Acad. Sci. U.S.A.">
        <title>Comparative genomics of xylose-fermenting fungi for enhanced biofuel production.</title>
        <authorList>
            <person name="Wohlbach D.J."/>
            <person name="Kuo A."/>
            <person name="Sato T.K."/>
            <person name="Potts K.M."/>
            <person name="Salamov A.A."/>
            <person name="LaButti K.M."/>
            <person name="Sun H."/>
            <person name="Clum A."/>
            <person name="Pangilinan J.L."/>
            <person name="Lindquist E.A."/>
            <person name="Lucas S."/>
            <person name="Lapidus A."/>
            <person name="Jin M."/>
            <person name="Gunawan C."/>
            <person name="Balan V."/>
            <person name="Dale B.E."/>
            <person name="Jeffries T.W."/>
            <person name="Zinkel R."/>
            <person name="Barry K.W."/>
            <person name="Grigoriev I.V."/>
            <person name="Gasch A.P."/>
        </authorList>
    </citation>
    <scope>NUCLEOTIDE SEQUENCE [LARGE SCALE GENOMIC DNA]</scope>
    <source>
        <strain evidence="5">ATCC 10573</strain>
        <strain evidence="6">ATCC 10573 / BCRC 21748 / CBS 615 / JCM 9827 / NBRC 10315 / NRRL Y-1498 / VKM Y-70</strain>
    </source>
</reference>
<name>G3BB63_CANTC</name>
<dbReference type="Proteomes" id="UP000000707">
    <property type="component" value="Unassembled WGS sequence"/>
</dbReference>
<dbReference type="EMBL" id="GL996527">
    <property type="protein sequence ID" value="EGV62803.1"/>
    <property type="molecule type" value="Genomic_DNA"/>
</dbReference>
<dbReference type="PANTHER" id="PTHR31685:SF3">
    <property type="entry name" value="INTEGRAL MEMBRANE PROTEIN (AFU_ORTHOLOGUE AFUA_6G12730)"/>
    <property type="match status" value="1"/>
</dbReference>
<feature type="transmembrane region" description="Helical" evidence="1">
    <location>
        <begin position="125"/>
        <end position="146"/>
    </location>
</feature>
<dbReference type="STRING" id="590646.G3BB63"/>
<feature type="chain" id="PRO_5010833547" description="Protein YTP1-like C-terminal domain-containing protein" evidence="2">
    <location>
        <begin position="24"/>
        <end position="582"/>
    </location>
</feature>
<dbReference type="Pfam" id="PF10355">
    <property type="entry name" value="Ytp1"/>
    <property type="match status" value="1"/>
</dbReference>
<gene>
    <name evidence="5" type="ORF">CANTEDRAFT_115616</name>
</gene>
<keyword evidence="1" id="KW-0472">Membrane</keyword>
<dbReference type="GeneID" id="18247936"/>
<accession>G3BB63</accession>
<keyword evidence="6" id="KW-1185">Reference proteome</keyword>
<feature type="transmembrane region" description="Helical" evidence="1">
    <location>
        <begin position="364"/>
        <end position="386"/>
    </location>
</feature>
<dbReference type="KEGG" id="cten:18247936"/>
<evidence type="ECO:0000259" key="3">
    <source>
        <dbReference type="Pfam" id="PF10348"/>
    </source>
</evidence>
<feature type="transmembrane region" description="Helical" evidence="1">
    <location>
        <begin position="551"/>
        <end position="571"/>
    </location>
</feature>
<proteinExistence type="predicted"/>
<feature type="transmembrane region" description="Helical" evidence="1">
    <location>
        <begin position="94"/>
        <end position="113"/>
    </location>
</feature>
<dbReference type="Pfam" id="PF10348">
    <property type="entry name" value="DUF2427"/>
    <property type="match status" value="1"/>
</dbReference>
<feature type="transmembrane region" description="Helical" evidence="1">
    <location>
        <begin position="445"/>
        <end position="464"/>
    </location>
</feature>
<evidence type="ECO:0000256" key="1">
    <source>
        <dbReference type="SAM" id="Phobius"/>
    </source>
</evidence>
<dbReference type="AlphaFoldDB" id="G3BB63"/>
<feature type="transmembrane region" description="Helical" evidence="1">
    <location>
        <begin position="279"/>
        <end position="299"/>
    </location>
</feature>
<dbReference type="HOGENOM" id="CLU_012543_1_0_1"/>
<organism evidence="6">
    <name type="scientific">Candida tenuis (strain ATCC 10573 / BCRC 21748 / CBS 615 / JCM 9827 / NBRC 10315 / NRRL Y-1498 / VKM Y-70)</name>
    <name type="common">Yeast</name>
    <name type="synonym">Yamadazyma tenuis</name>
    <dbReference type="NCBI Taxonomy" id="590646"/>
    <lineage>
        <taxon>Eukaryota</taxon>
        <taxon>Fungi</taxon>
        <taxon>Dikarya</taxon>
        <taxon>Ascomycota</taxon>
        <taxon>Saccharomycotina</taxon>
        <taxon>Pichiomycetes</taxon>
        <taxon>Debaryomycetaceae</taxon>
        <taxon>Yamadazyma</taxon>
    </lineage>
</organism>
<feature type="transmembrane region" description="Helical" evidence="1">
    <location>
        <begin position="158"/>
        <end position="182"/>
    </location>
</feature>